<dbReference type="Gene3D" id="1.20.120.1530">
    <property type="match status" value="1"/>
</dbReference>
<dbReference type="PROSITE" id="PS50111">
    <property type="entry name" value="CHEMOTAXIS_TRANSDUC_2"/>
    <property type="match status" value="1"/>
</dbReference>
<dbReference type="GO" id="GO:0005886">
    <property type="term" value="C:plasma membrane"/>
    <property type="evidence" value="ECO:0007669"/>
    <property type="project" value="TreeGrafter"/>
</dbReference>
<dbReference type="Pfam" id="PF00015">
    <property type="entry name" value="MCPsignal"/>
    <property type="match status" value="1"/>
</dbReference>
<organism evidence="5">
    <name type="scientific">bioreactor metagenome</name>
    <dbReference type="NCBI Taxonomy" id="1076179"/>
    <lineage>
        <taxon>unclassified sequences</taxon>
        <taxon>metagenomes</taxon>
        <taxon>ecological metagenomes</taxon>
    </lineage>
</organism>
<dbReference type="InterPro" id="IPR004090">
    <property type="entry name" value="Chemotax_Me-accpt_rcpt"/>
</dbReference>
<keyword evidence="1" id="KW-0145">Chemotaxis</keyword>
<gene>
    <name evidence="5" type="ORF">SDC9_45044</name>
</gene>
<dbReference type="InterPro" id="IPR051310">
    <property type="entry name" value="MCP_chemotaxis"/>
</dbReference>
<keyword evidence="2" id="KW-0175">Coiled coil</keyword>
<feature type="transmembrane region" description="Helical" evidence="3">
    <location>
        <begin position="12"/>
        <end position="30"/>
    </location>
</feature>
<dbReference type="EMBL" id="VSSQ01000632">
    <property type="protein sequence ID" value="MPL98834.1"/>
    <property type="molecule type" value="Genomic_DNA"/>
</dbReference>
<dbReference type="PRINTS" id="PR00260">
    <property type="entry name" value="CHEMTRNSDUCR"/>
</dbReference>
<dbReference type="GO" id="GO:0007165">
    <property type="term" value="P:signal transduction"/>
    <property type="evidence" value="ECO:0007669"/>
    <property type="project" value="InterPro"/>
</dbReference>
<reference evidence="5" key="1">
    <citation type="submission" date="2019-08" db="EMBL/GenBank/DDBJ databases">
        <authorList>
            <person name="Kucharzyk K."/>
            <person name="Murdoch R.W."/>
            <person name="Higgins S."/>
            <person name="Loffler F."/>
        </authorList>
    </citation>
    <scope>NUCLEOTIDE SEQUENCE</scope>
</reference>
<evidence type="ECO:0000313" key="5">
    <source>
        <dbReference type="EMBL" id="MPL98834.1"/>
    </source>
</evidence>
<dbReference type="AlphaFoldDB" id="A0A644W4Z4"/>
<feature type="transmembrane region" description="Helical" evidence="3">
    <location>
        <begin position="36"/>
        <end position="55"/>
    </location>
</feature>
<keyword evidence="3" id="KW-1133">Transmembrane helix</keyword>
<sequence>MLLNLPTKMRIFLNMLIGQLGFIILSTVAILSENEIMAIIVVNIIFAIALFYFSYYSQKRVVGGIDRIKIYIDDLMDFVFFRTNHIRRAEYIKNDDIGQILRELNKYVEKFDVMRKDDMHVLGEVVIALDKVSQGIYTSQIHADSNNFMIHTLKRVVNQMLATTNKNMEELVKIVGEYSQDDYRSQMDIDPILKGKMLLTMQRINHLGKELNENAKNNLQNGHLLEKNSTTMNKSVESLAAKANEQAASLEQTAAALEEITSITKNNTQNASKMANLSNDVKNSVILGEKLANQTNLSMDEINTQVTAINEAISVIDQIAFQTNILSLNAAVEAATAGEAGKGFAVVAQEVRNLASRSAEAAREIKDLVENATSKANQGKRISDEMSKGYDNLNKLISETIDIIKDVSVASNEQLQGIEQINDAISMLDRVTQENAHEATKVANIANETLQMAQVLVQNAKTKKVS</sequence>
<dbReference type="GO" id="GO:0006935">
    <property type="term" value="P:chemotaxis"/>
    <property type="evidence" value="ECO:0007669"/>
    <property type="project" value="UniProtKB-KW"/>
</dbReference>
<dbReference type="SMART" id="SM00283">
    <property type="entry name" value="MA"/>
    <property type="match status" value="1"/>
</dbReference>
<protein>
    <recommendedName>
        <fullName evidence="4">Methyl-accepting transducer domain-containing protein</fullName>
    </recommendedName>
</protein>
<comment type="caution">
    <text evidence="5">The sequence shown here is derived from an EMBL/GenBank/DDBJ whole genome shotgun (WGS) entry which is preliminary data.</text>
</comment>
<feature type="coiled-coil region" evidence="2">
    <location>
        <begin position="233"/>
        <end position="260"/>
    </location>
</feature>
<dbReference type="InterPro" id="IPR004089">
    <property type="entry name" value="MCPsignal_dom"/>
</dbReference>
<keyword evidence="3" id="KW-0472">Membrane</keyword>
<evidence type="ECO:0000259" key="4">
    <source>
        <dbReference type="PROSITE" id="PS50111"/>
    </source>
</evidence>
<accession>A0A644W4Z4</accession>
<evidence type="ECO:0000256" key="1">
    <source>
        <dbReference type="ARBA" id="ARBA00022500"/>
    </source>
</evidence>
<name>A0A644W4Z4_9ZZZZ</name>
<dbReference type="SUPFAM" id="SSF58104">
    <property type="entry name" value="Methyl-accepting chemotaxis protein (MCP) signaling domain"/>
    <property type="match status" value="1"/>
</dbReference>
<dbReference type="GO" id="GO:0004888">
    <property type="term" value="F:transmembrane signaling receptor activity"/>
    <property type="evidence" value="ECO:0007669"/>
    <property type="project" value="InterPro"/>
</dbReference>
<evidence type="ECO:0000256" key="2">
    <source>
        <dbReference type="SAM" id="Coils"/>
    </source>
</evidence>
<keyword evidence="3" id="KW-0812">Transmembrane</keyword>
<dbReference type="PANTHER" id="PTHR43531">
    <property type="entry name" value="PROTEIN ICFG"/>
    <property type="match status" value="1"/>
</dbReference>
<evidence type="ECO:0000256" key="3">
    <source>
        <dbReference type="SAM" id="Phobius"/>
    </source>
</evidence>
<proteinExistence type="predicted"/>
<feature type="domain" description="Methyl-accepting transducer" evidence="4">
    <location>
        <begin position="221"/>
        <end position="450"/>
    </location>
</feature>
<dbReference type="Gene3D" id="1.10.287.950">
    <property type="entry name" value="Methyl-accepting chemotaxis protein"/>
    <property type="match status" value="1"/>
</dbReference>
<dbReference type="PANTHER" id="PTHR43531:SF11">
    <property type="entry name" value="METHYL-ACCEPTING CHEMOTAXIS PROTEIN 3"/>
    <property type="match status" value="1"/>
</dbReference>